<dbReference type="PROSITE" id="PS51257">
    <property type="entry name" value="PROKAR_LIPOPROTEIN"/>
    <property type="match status" value="1"/>
</dbReference>
<dbReference type="EMBL" id="BONH01000032">
    <property type="protein sequence ID" value="GIG00877.1"/>
    <property type="molecule type" value="Genomic_DNA"/>
</dbReference>
<feature type="domain" description="FtsX extracellular" evidence="2">
    <location>
        <begin position="38"/>
        <end position="128"/>
    </location>
</feature>
<evidence type="ECO:0000256" key="1">
    <source>
        <dbReference type="SAM" id="SignalP"/>
    </source>
</evidence>
<keyword evidence="1" id="KW-0732">Signal</keyword>
<accession>A0A8J3KJ77</accession>
<evidence type="ECO:0000259" key="2">
    <source>
        <dbReference type="Pfam" id="PF18075"/>
    </source>
</evidence>
<proteinExistence type="predicted"/>
<dbReference type="Proteomes" id="UP000659904">
    <property type="component" value="Unassembled WGS sequence"/>
</dbReference>
<keyword evidence="4" id="KW-1185">Reference proteome</keyword>
<dbReference type="Gene3D" id="3.30.70.3040">
    <property type="match status" value="1"/>
</dbReference>
<dbReference type="RefSeq" id="WP_120320592.1">
    <property type="nucleotide sequence ID" value="NZ_BONH01000032.1"/>
</dbReference>
<comment type="caution">
    <text evidence="3">The sequence shown here is derived from an EMBL/GenBank/DDBJ whole genome shotgun (WGS) entry which is preliminary data.</text>
</comment>
<evidence type="ECO:0000313" key="4">
    <source>
        <dbReference type="Proteomes" id="UP000659904"/>
    </source>
</evidence>
<protein>
    <recommendedName>
        <fullName evidence="2">FtsX extracellular domain-containing protein</fullName>
    </recommendedName>
</protein>
<feature type="chain" id="PRO_5035327622" description="FtsX extracellular domain-containing protein" evidence="1">
    <location>
        <begin position="24"/>
        <end position="138"/>
    </location>
</feature>
<dbReference type="Pfam" id="PF18075">
    <property type="entry name" value="FtsX_ECD"/>
    <property type="match status" value="1"/>
</dbReference>
<dbReference type="InterPro" id="IPR040690">
    <property type="entry name" value="FtsX_ECD"/>
</dbReference>
<name>A0A8J3KJ77_9ACTN</name>
<reference evidence="3 4" key="1">
    <citation type="submission" date="2021-01" db="EMBL/GenBank/DDBJ databases">
        <title>Whole genome shotgun sequence of Catellatospora citrea NBRC 14495.</title>
        <authorList>
            <person name="Komaki H."/>
            <person name="Tamura T."/>
        </authorList>
    </citation>
    <scope>NUCLEOTIDE SEQUENCE [LARGE SCALE GENOMIC DNA]</scope>
    <source>
        <strain evidence="3 4">NBRC 14495</strain>
    </source>
</reference>
<dbReference type="AlphaFoldDB" id="A0A8J3KJ77"/>
<gene>
    <name evidence="3" type="ORF">Cci01nite_59700</name>
</gene>
<organism evidence="3 4">
    <name type="scientific">Catellatospora citrea</name>
    <dbReference type="NCBI Taxonomy" id="53366"/>
    <lineage>
        <taxon>Bacteria</taxon>
        <taxon>Bacillati</taxon>
        <taxon>Actinomycetota</taxon>
        <taxon>Actinomycetes</taxon>
        <taxon>Micromonosporales</taxon>
        <taxon>Micromonosporaceae</taxon>
        <taxon>Catellatospora</taxon>
    </lineage>
</organism>
<evidence type="ECO:0000313" key="3">
    <source>
        <dbReference type="EMBL" id="GIG00877.1"/>
    </source>
</evidence>
<sequence length="138" mass="14268">MGSRWVALVVVALLAAAGCGAPAGQAPEPRPAPQATVVRLELAMDATAPQRTAIESWLRARPEVASFTFESREQALARFREAYRDSAELVGSISAADLPESFTATLAAGADVDGFVAAAQPLAGLDHVGRDTDSPPPG</sequence>
<feature type="signal peptide" evidence="1">
    <location>
        <begin position="1"/>
        <end position="23"/>
    </location>
</feature>